<dbReference type="Gene3D" id="3.40.50.620">
    <property type="entry name" value="HUPs"/>
    <property type="match status" value="1"/>
</dbReference>
<dbReference type="Pfam" id="PF13537">
    <property type="entry name" value="GATase_7"/>
    <property type="match status" value="1"/>
</dbReference>
<dbReference type="CDD" id="cd00712">
    <property type="entry name" value="AsnB"/>
    <property type="match status" value="1"/>
</dbReference>
<dbReference type="InterPro" id="IPR033738">
    <property type="entry name" value="AsnB_N"/>
</dbReference>
<evidence type="ECO:0000256" key="6">
    <source>
        <dbReference type="ARBA" id="ARBA00022962"/>
    </source>
</evidence>
<evidence type="ECO:0000256" key="5">
    <source>
        <dbReference type="ARBA" id="ARBA00022840"/>
    </source>
</evidence>
<reference evidence="11" key="1">
    <citation type="journal article" date="2019" name="Int. J. Syst. Evol. Microbiol.">
        <title>The Global Catalogue of Microorganisms (GCM) 10K type strain sequencing project: providing services to taxonomists for standard genome sequencing and annotation.</title>
        <authorList>
            <consortium name="The Broad Institute Genomics Platform"/>
            <consortium name="The Broad Institute Genome Sequencing Center for Infectious Disease"/>
            <person name="Wu L."/>
            <person name="Ma J."/>
        </authorList>
    </citation>
    <scope>NUCLEOTIDE SEQUENCE [LARGE SCALE GENOMIC DNA]</scope>
    <source>
        <strain evidence="11">KCTC 42498</strain>
    </source>
</reference>
<dbReference type="InterPro" id="IPR001962">
    <property type="entry name" value="Asn_synthase"/>
</dbReference>
<dbReference type="InterPro" id="IPR051786">
    <property type="entry name" value="ASN_synthetase/amidase"/>
</dbReference>
<dbReference type="PROSITE" id="PS51278">
    <property type="entry name" value="GATASE_TYPE_2"/>
    <property type="match status" value="1"/>
</dbReference>
<keyword evidence="11" id="KW-1185">Reference proteome</keyword>
<organism evidence="10 11">
    <name type="scientific">Pontibacter locisalis</name>
    <dbReference type="NCBI Taxonomy" id="1719035"/>
    <lineage>
        <taxon>Bacteria</taxon>
        <taxon>Pseudomonadati</taxon>
        <taxon>Bacteroidota</taxon>
        <taxon>Cytophagia</taxon>
        <taxon>Cytophagales</taxon>
        <taxon>Hymenobacteraceae</taxon>
        <taxon>Pontibacter</taxon>
    </lineage>
</organism>
<dbReference type="RefSeq" id="WP_377507338.1">
    <property type="nucleotide sequence ID" value="NZ_JBHULU010000015.1"/>
</dbReference>
<gene>
    <name evidence="10" type="primary">asnB</name>
    <name evidence="10" type="ORF">ACFSRY_11740</name>
</gene>
<dbReference type="Gene3D" id="3.60.20.10">
    <property type="entry name" value="Glutamine Phosphoribosylpyrophosphate, subunit 1, domain 1"/>
    <property type="match status" value="1"/>
</dbReference>
<comment type="pathway">
    <text evidence="1">Amino-acid biosynthesis; L-asparagine biosynthesis; L-asparagine from L-aspartate (L-Gln route): step 1/1.</text>
</comment>
<comment type="similarity">
    <text evidence="2">Belongs to the asparagine synthetase family.</text>
</comment>
<dbReference type="InterPro" id="IPR017932">
    <property type="entry name" value="GATase_2_dom"/>
</dbReference>
<sequence length="634" mass="71336">MCGLTGAFAFTEAGAVALERLQMASDALQHRGADASGMFVQDQVGIAHKRLSVIAPTADADQPFTDSQGRFTVVLNGEIFNYQKLRTDLQAKGVEFRTASDTEVVLQLYKREGQDFLKKLRGFFALAIYDSRDKSLFLARDRFGEKPLLYYKDGDKFLFGSELAALLELGVPRELDYTSLYQYLQLTYVPAPASMLKGVKKLLPGHSLFVKDGKVHSSMWYRLPFDPDKAAHNRLPYKQQQAKLYQLLEQAVSDRLTADVPVGAFLSGGIDSSIVVALAAQQVDKLQTFSVGFPGHPYFDETKYAQLVARKYNTSHTEVLLTSNDLYDGLYGMLDSMSEPFADSSALAVYSLSKQVGQKLKAVLSGDGADELFAGYNKHLAEYKVITENTGASAIKRMKFLWDVLPKSRNSFTSNKVRQLQRFAEGAGLAPHNRYWFWATWQKEDEALMLLNPENRSAAASRLYIARKSRLLDCLDKKPYDLNSVLCADWNLVLANDMLPKIDLMGMSNGLEVRSPFLDHRLVKFAFSLPSSSKIDGAKRKRILLDTFKDVLPVELQKRQKQGFEVPLRSFLISEGSELLSELLADDFVKEQGIFDVHQVQKIRKSILSGNSAAAYTTVWSLIIFQYWWKRHMT</sequence>
<dbReference type="PIRSF" id="PIRSF001589">
    <property type="entry name" value="Asn_synthetase_glu-h"/>
    <property type="match status" value="1"/>
</dbReference>
<dbReference type="InterPro" id="IPR006426">
    <property type="entry name" value="Asn_synth_AEB"/>
</dbReference>
<comment type="catalytic activity">
    <reaction evidence="7">
        <text>L-aspartate + L-glutamine + ATP + H2O = L-asparagine + L-glutamate + AMP + diphosphate + H(+)</text>
        <dbReference type="Rhea" id="RHEA:12228"/>
        <dbReference type="ChEBI" id="CHEBI:15377"/>
        <dbReference type="ChEBI" id="CHEBI:15378"/>
        <dbReference type="ChEBI" id="CHEBI:29985"/>
        <dbReference type="ChEBI" id="CHEBI:29991"/>
        <dbReference type="ChEBI" id="CHEBI:30616"/>
        <dbReference type="ChEBI" id="CHEBI:33019"/>
        <dbReference type="ChEBI" id="CHEBI:58048"/>
        <dbReference type="ChEBI" id="CHEBI:58359"/>
        <dbReference type="ChEBI" id="CHEBI:456215"/>
        <dbReference type="EC" id="6.3.5.4"/>
    </reaction>
</comment>
<dbReference type="InterPro" id="IPR029055">
    <property type="entry name" value="Ntn_hydrolases_N"/>
</dbReference>
<evidence type="ECO:0000256" key="3">
    <source>
        <dbReference type="ARBA" id="ARBA00012737"/>
    </source>
</evidence>
<dbReference type="CDD" id="cd01991">
    <property type="entry name" value="Asn_synthase_B_C"/>
    <property type="match status" value="1"/>
</dbReference>
<evidence type="ECO:0000256" key="4">
    <source>
        <dbReference type="ARBA" id="ARBA00022741"/>
    </source>
</evidence>
<keyword evidence="8" id="KW-1133">Transmembrane helix</keyword>
<evidence type="ECO:0000313" key="10">
    <source>
        <dbReference type="EMBL" id="MFD2514541.1"/>
    </source>
</evidence>
<keyword evidence="10" id="KW-0436">Ligase</keyword>
<comment type="caution">
    <text evidence="10">The sequence shown here is derived from an EMBL/GenBank/DDBJ whole genome shotgun (WGS) entry which is preliminary data.</text>
</comment>
<keyword evidence="4" id="KW-0547">Nucleotide-binding</keyword>
<keyword evidence="5" id="KW-0067">ATP-binding</keyword>
<evidence type="ECO:0000256" key="8">
    <source>
        <dbReference type="SAM" id="Phobius"/>
    </source>
</evidence>
<dbReference type="Proteomes" id="UP001597544">
    <property type="component" value="Unassembled WGS sequence"/>
</dbReference>
<evidence type="ECO:0000256" key="7">
    <source>
        <dbReference type="ARBA" id="ARBA00048741"/>
    </source>
</evidence>
<keyword evidence="6" id="KW-0315">Glutamine amidotransferase</keyword>
<name>A0ABW5ILP1_9BACT</name>
<keyword evidence="8" id="KW-0812">Transmembrane</keyword>
<dbReference type="EC" id="6.3.5.4" evidence="3"/>
<evidence type="ECO:0000256" key="2">
    <source>
        <dbReference type="ARBA" id="ARBA00005752"/>
    </source>
</evidence>
<dbReference type="SUPFAM" id="SSF56235">
    <property type="entry name" value="N-terminal nucleophile aminohydrolases (Ntn hydrolases)"/>
    <property type="match status" value="1"/>
</dbReference>
<feature type="domain" description="Glutamine amidotransferase type-2" evidence="9">
    <location>
        <begin position="2"/>
        <end position="213"/>
    </location>
</feature>
<proteinExistence type="inferred from homology"/>
<dbReference type="NCBIfam" id="TIGR01536">
    <property type="entry name" value="asn_synth_AEB"/>
    <property type="match status" value="1"/>
</dbReference>
<dbReference type="GO" id="GO:0004066">
    <property type="term" value="F:asparagine synthase (glutamine-hydrolyzing) activity"/>
    <property type="evidence" value="ECO:0007669"/>
    <property type="project" value="UniProtKB-EC"/>
</dbReference>
<evidence type="ECO:0000313" key="11">
    <source>
        <dbReference type="Proteomes" id="UP001597544"/>
    </source>
</evidence>
<protein>
    <recommendedName>
        <fullName evidence="3">asparagine synthase (glutamine-hydrolyzing)</fullName>
        <ecNumber evidence="3">6.3.5.4</ecNumber>
    </recommendedName>
</protein>
<keyword evidence="8" id="KW-0472">Membrane</keyword>
<feature type="transmembrane region" description="Helical" evidence="8">
    <location>
        <begin position="613"/>
        <end position="629"/>
    </location>
</feature>
<dbReference type="InterPro" id="IPR014729">
    <property type="entry name" value="Rossmann-like_a/b/a_fold"/>
</dbReference>
<accession>A0ABW5ILP1</accession>
<dbReference type="SUPFAM" id="SSF52402">
    <property type="entry name" value="Adenine nucleotide alpha hydrolases-like"/>
    <property type="match status" value="1"/>
</dbReference>
<dbReference type="Pfam" id="PF00733">
    <property type="entry name" value="Asn_synthase"/>
    <property type="match status" value="1"/>
</dbReference>
<dbReference type="PANTHER" id="PTHR43284:SF1">
    <property type="entry name" value="ASPARAGINE SYNTHETASE"/>
    <property type="match status" value="1"/>
</dbReference>
<evidence type="ECO:0000256" key="1">
    <source>
        <dbReference type="ARBA" id="ARBA00005187"/>
    </source>
</evidence>
<evidence type="ECO:0000259" key="9">
    <source>
        <dbReference type="PROSITE" id="PS51278"/>
    </source>
</evidence>
<dbReference type="EMBL" id="JBHULU010000015">
    <property type="protein sequence ID" value="MFD2514541.1"/>
    <property type="molecule type" value="Genomic_DNA"/>
</dbReference>
<dbReference type="PANTHER" id="PTHR43284">
    <property type="entry name" value="ASPARAGINE SYNTHETASE (GLUTAMINE-HYDROLYZING)"/>
    <property type="match status" value="1"/>
</dbReference>